<keyword evidence="2 4" id="KW-0479">Metal-binding</keyword>
<protein>
    <submittedName>
        <fullName evidence="7">Mono/diheme cytochrome c family protein</fullName>
    </submittedName>
</protein>
<evidence type="ECO:0000313" key="8">
    <source>
        <dbReference type="Proteomes" id="UP000588068"/>
    </source>
</evidence>
<keyword evidence="1 4" id="KW-0349">Heme</keyword>
<evidence type="ECO:0000313" key="7">
    <source>
        <dbReference type="EMBL" id="MBB6096452.1"/>
    </source>
</evidence>
<dbReference type="GO" id="GO:0020037">
    <property type="term" value="F:heme binding"/>
    <property type="evidence" value="ECO:0007669"/>
    <property type="project" value="InterPro"/>
</dbReference>
<evidence type="ECO:0000256" key="5">
    <source>
        <dbReference type="SAM" id="SignalP"/>
    </source>
</evidence>
<dbReference type="PROSITE" id="PS51007">
    <property type="entry name" value="CYTC"/>
    <property type="match status" value="1"/>
</dbReference>
<reference evidence="7 8" key="1">
    <citation type="submission" date="2020-08" db="EMBL/GenBank/DDBJ databases">
        <title>Genomic Encyclopedia of Type Strains, Phase IV (KMG-IV): sequencing the most valuable type-strain genomes for metagenomic binning, comparative biology and taxonomic classification.</title>
        <authorList>
            <person name="Goeker M."/>
        </authorList>
    </citation>
    <scope>NUCLEOTIDE SEQUENCE [LARGE SCALE GENOMIC DNA]</scope>
    <source>
        <strain evidence="7 8">DSM 26723</strain>
    </source>
</reference>
<dbReference type="InterPro" id="IPR009056">
    <property type="entry name" value="Cyt_c-like_dom"/>
</dbReference>
<sequence>MRAILAVVLTGIASTSAAADVGRGERLYGQWCQGCHDRLGPTRETMPGTTPLDARYQGTRPAALVDRNDLTPEFIKVFVRQGISFMPTFRKTELSDAELDDIVAFLVRKQPTK</sequence>
<proteinExistence type="predicted"/>
<dbReference type="Proteomes" id="UP000588068">
    <property type="component" value="Unassembled WGS sequence"/>
</dbReference>
<comment type="caution">
    <text evidence="7">The sequence shown here is derived from an EMBL/GenBank/DDBJ whole genome shotgun (WGS) entry which is preliminary data.</text>
</comment>
<keyword evidence="3 4" id="KW-0408">Iron</keyword>
<evidence type="ECO:0000259" key="6">
    <source>
        <dbReference type="PROSITE" id="PS51007"/>
    </source>
</evidence>
<dbReference type="GO" id="GO:0046872">
    <property type="term" value="F:metal ion binding"/>
    <property type="evidence" value="ECO:0007669"/>
    <property type="project" value="UniProtKB-KW"/>
</dbReference>
<evidence type="ECO:0000256" key="3">
    <source>
        <dbReference type="ARBA" id="ARBA00023004"/>
    </source>
</evidence>
<evidence type="ECO:0000256" key="1">
    <source>
        <dbReference type="ARBA" id="ARBA00022617"/>
    </source>
</evidence>
<keyword evidence="5" id="KW-0732">Signal</keyword>
<dbReference type="InterPro" id="IPR036909">
    <property type="entry name" value="Cyt_c-like_dom_sf"/>
</dbReference>
<dbReference type="GO" id="GO:0009055">
    <property type="term" value="F:electron transfer activity"/>
    <property type="evidence" value="ECO:0007669"/>
    <property type="project" value="InterPro"/>
</dbReference>
<dbReference type="SUPFAM" id="SSF46626">
    <property type="entry name" value="Cytochrome c"/>
    <property type="match status" value="1"/>
</dbReference>
<dbReference type="AlphaFoldDB" id="A0A841HWW9"/>
<dbReference type="EMBL" id="JACHHZ010000008">
    <property type="protein sequence ID" value="MBB6096452.1"/>
    <property type="molecule type" value="Genomic_DNA"/>
</dbReference>
<keyword evidence="8" id="KW-1185">Reference proteome</keyword>
<accession>A0A841HWW9</accession>
<name>A0A841HWW9_9GAMM</name>
<organism evidence="7 8">
    <name type="scientific">Povalibacter uvarum</name>
    <dbReference type="NCBI Taxonomy" id="732238"/>
    <lineage>
        <taxon>Bacteria</taxon>
        <taxon>Pseudomonadati</taxon>
        <taxon>Pseudomonadota</taxon>
        <taxon>Gammaproteobacteria</taxon>
        <taxon>Steroidobacterales</taxon>
        <taxon>Steroidobacteraceae</taxon>
        <taxon>Povalibacter</taxon>
    </lineage>
</organism>
<gene>
    <name evidence="7" type="ORF">HNQ60_005374</name>
</gene>
<evidence type="ECO:0000256" key="2">
    <source>
        <dbReference type="ARBA" id="ARBA00022723"/>
    </source>
</evidence>
<feature type="domain" description="Cytochrome c" evidence="6">
    <location>
        <begin position="19"/>
        <end position="110"/>
    </location>
</feature>
<dbReference type="Gene3D" id="1.10.760.10">
    <property type="entry name" value="Cytochrome c-like domain"/>
    <property type="match status" value="1"/>
</dbReference>
<feature type="chain" id="PRO_5032271527" evidence="5">
    <location>
        <begin position="20"/>
        <end position="113"/>
    </location>
</feature>
<evidence type="ECO:0000256" key="4">
    <source>
        <dbReference type="PROSITE-ProRule" id="PRU00433"/>
    </source>
</evidence>
<dbReference type="Pfam" id="PF13442">
    <property type="entry name" value="Cytochrome_CBB3"/>
    <property type="match status" value="1"/>
</dbReference>
<feature type="signal peptide" evidence="5">
    <location>
        <begin position="1"/>
        <end position="19"/>
    </location>
</feature>
<dbReference type="RefSeq" id="WP_184335844.1">
    <property type="nucleotide sequence ID" value="NZ_JACHHZ010000008.1"/>
</dbReference>